<accession>A0A0M0BXL8</accession>
<dbReference type="AlphaFoldDB" id="A0A0M0BXL8"/>
<evidence type="ECO:0000313" key="1">
    <source>
        <dbReference type="EMBL" id="KON33209.1"/>
    </source>
</evidence>
<evidence type="ECO:0000313" key="2">
    <source>
        <dbReference type="Proteomes" id="UP000037237"/>
    </source>
</evidence>
<feature type="non-terminal residue" evidence="1">
    <location>
        <position position="70"/>
    </location>
</feature>
<proteinExistence type="predicted"/>
<name>A0A0M0BXL8_9ARCH</name>
<protein>
    <submittedName>
        <fullName evidence="1">Uncharacterized protein</fullName>
    </submittedName>
</protein>
<dbReference type="Proteomes" id="UP000037237">
    <property type="component" value="Unassembled WGS sequence"/>
</dbReference>
<gene>
    <name evidence="1" type="ORF">AC477_01830</name>
</gene>
<dbReference type="EMBL" id="LFWU01000036">
    <property type="protein sequence ID" value="KON33209.1"/>
    <property type="molecule type" value="Genomic_DNA"/>
</dbReference>
<sequence>MKKWSQFLAESQEKVLQEFNKKDLEAVMKDGDRFTVSFEIELEAPEAEGEDDDYYYSDDYVEARHRAQTE</sequence>
<reference evidence="1 2" key="1">
    <citation type="submission" date="2015-06" db="EMBL/GenBank/DDBJ databases">
        <title>New insights into the roles of widespread benthic archaea in carbon and nitrogen cycling.</title>
        <authorList>
            <person name="Lazar C.S."/>
            <person name="Baker B.J."/>
            <person name="Seitz K.W."/>
            <person name="Hyde A.S."/>
            <person name="Dick G.J."/>
            <person name="Hinrichs K.-U."/>
            <person name="Teske A.P."/>
        </authorList>
    </citation>
    <scope>NUCLEOTIDE SEQUENCE [LARGE SCALE GENOMIC DNA]</scope>
    <source>
        <strain evidence="1">SG8-32-1</strain>
    </source>
</reference>
<organism evidence="1 2">
    <name type="scientific">miscellaneous Crenarchaeota group-1 archaeon SG8-32-1</name>
    <dbReference type="NCBI Taxonomy" id="1685124"/>
    <lineage>
        <taxon>Archaea</taxon>
        <taxon>Candidatus Bathyarchaeota</taxon>
        <taxon>MCG-1</taxon>
    </lineage>
</organism>
<comment type="caution">
    <text evidence="1">The sequence shown here is derived from an EMBL/GenBank/DDBJ whole genome shotgun (WGS) entry which is preliminary data.</text>
</comment>